<evidence type="ECO:0000256" key="1">
    <source>
        <dbReference type="SAM" id="MobiDB-lite"/>
    </source>
</evidence>
<evidence type="ECO:0000313" key="4">
    <source>
        <dbReference type="Proteomes" id="UP000039865"/>
    </source>
</evidence>
<feature type="region of interest" description="Disordered" evidence="1">
    <location>
        <begin position="91"/>
        <end position="117"/>
    </location>
</feature>
<name>A0A078B720_STYLE</name>
<keyword evidence="2" id="KW-1133">Transmembrane helix</keyword>
<keyword evidence="4" id="KW-1185">Reference proteome</keyword>
<feature type="transmembrane region" description="Helical" evidence="2">
    <location>
        <begin position="20"/>
        <end position="45"/>
    </location>
</feature>
<dbReference type="Proteomes" id="UP000039865">
    <property type="component" value="Unassembled WGS sequence"/>
</dbReference>
<feature type="transmembrane region" description="Helical" evidence="2">
    <location>
        <begin position="215"/>
        <end position="232"/>
    </location>
</feature>
<evidence type="ECO:0000256" key="2">
    <source>
        <dbReference type="SAM" id="Phobius"/>
    </source>
</evidence>
<accession>A0A078B720</accession>
<feature type="transmembrane region" description="Helical" evidence="2">
    <location>
        <begin position="192"/>
        <end position="209"/>
    </location>
</feature>
<keyword evidence="2" id="KW-0472">Membrane</keyword>
<dbReference type="AlphaFoldDB" id="A0A078B720"/>
<dbReference type="InParanoid" id="A0A078B720"/>
<proteinExistence type="predicted"/>
<dbReference type="EMBL" id="CCKQ01018359">
    <property type="protein sequence ID" value="CDW90315.1"/>
    <property type="molecule type" value="Genomic_DNA"/>
</dbReference>
<evidence type="ECO:0000313" key="3">
    <source>
        <dbReference type="EMBL" id="CDW90315.1"/>
    </source>
</evidence>
<organism evidence="3 4">
    <name type="scientific">Stylonychia lemnae</name>
    <name type="common">Ciliate</name>
    <dbReference type="NCBI Taxonomy" id="5949"/>
    <lineage>
        <taxon>Eukaryota</taxon>
        <taxon>Sar</taxon>
        <taxon>Alveolata</taxon>
        <taxon>Ciliophora</taxon>
        <taxon>Intramacronucleata</taxon>
        <taxon>Spirotrichea</taxon>
        <taxon>Stichotrichia</taxon>
        <taxon>Sporadotrichida</taxon>
        <taxon>Oxytrichidae</taxon>
        <taxon>Stylonychinae</taxon>
        <taxon>Stylonychia</taxon>
    </lineage>
</organism>
<reference evidence="3 4" key="1">
    <citation type="submission" date="2014-06" db="EMBL/GenBank/DDBJ databases">
        <authorList>
            <person name="Swart Estienne"/>
        </authorList>
    </citation>
    <scope>NUCLEOTIDE SEQUENCE [LARGE SCALE GENOMIC DNA]</scope>
    <source>
        <strain evidence="3 4">130c</strain>
    </source>
</reference>
<protein>
    <submittedName>
        <fullName evidence="3">Uncharacterized protein</fullName>
    </submittedName>
</protein>
<gene>
    <name evidence="3" type="primary">Contig1558.g1696</name>
    <name evidence="3" type="ORF">STYLEM_19457</name>
</gene>
<sequence>MAFEWFPYINGKNLNYSEYLTIVGTSIMIINYFFWFTVLRVYRYYLVRQELKKKKILINNQLYDSFEDGASEKALSSRLPRFGEQESKYHQFTQEDYDDQNEDNYSKGGRNDLKSPLLKNDGLKTQIQQSSMVKVSTDKLSVRSQSHFKSSGKSQISKSQRSSIPQVEIALDNQSLEEEPNTNTRFGLLHQILQWICTISFAFLLIPVHGLGYKSQFTTILIFALLFTRRYIQHIYMNYKFILYDIEILDLPTTRDGRSTTQYRKGITFNFQVVESPSVSYFRQKELAIQKMGFCQKFQKKWADYKSVIIYYFKIRPLIFGFKILIIVGSSILLARSTSDLCVHRYQYPDRAGGMSFIGGVQISSSDYRKTLSDTSCSIGNICHVYLTLPIDSSSGSKTSKLLYILGTQSQNKNLLECAGIKNDASLIIFNLWDYFLDEMDAIINSDKDSNESQQLIPISIVAANQQFGYNQNYIDLEPINDEEIQANSYLTWFTQGQSTNQESQLKDLKQAYSTSKLSNNLMIINVDDGYMTSLEKQLDFIRNELAKAKSKYYIVNLFSQYKDTDSENIFITDLSRFYQIKLIVQAFKYNIAEQEKFQLYSGGQKLLLEEQQSVLAIKIQSKNDNDLQIDLIGGEKLEVVRSIII</sequence>
<keyword evidence="2" id="KW-0812">Transmembrane</keyword>
<feature type="transmembrane region" description="Helical" evidence="2">
    <location>
        <begin position="315"/>
        <end position="335"/>
    </location>
</feature>